<sequence length="45" mass="4983">MQNCETCKHRGTKHCPVQTKALIVGETSQLTTQGFCDRYSPLLGT</sequence>
<dbReference type="Proteomes" id="UP001525961">
    <property type="component" value="Unassembled WGS sequence"/>
</dbReference>
<reference evidence="1 2" key="1">
    <citation type="journal article" date="2022" name="Front. Microbiol.">
        <title>High genomic differentiation and limited gene flow indicate recent cryptic speciation within the genus Laspinema (cyanobacteria).</title>
        <authorList>
            <person name="Stanojkovic A."/>
            <person name="Skoupy S."/>
            <person name="Skaloud P."/>
            <person name="Dvorak P."/>
        </authorList>
    </citation>
    <scope>NUCLEOTIDE SEQUENCE [LARGE SCALE GENOMIC DNA]</scope>
    <source>
        <strain evidence="1 2">D3b</strain>
    </source>
</reference>
<dbReference type="RefSeq" id="WP_261199166.1">
    <property type="nucleotide sequence ID" value="NZ_JAMXFA010000039.1"/>
</dbReference>
<accession>A0ABT2NCY5</accession>
<organism evidence="1 2">
    <name type="scientific">Laspinema olomoucense D3b</name>
    <dbReference type="NCBI Taxonomy" id="2953688"/>
    <lineage>
        <taxon>Bacteria</taxon>
        <taxon>Bacillati</taxon>
        <taxon>Cyanobacteriota</taxon>
        <taxon>Cyanophyceae</taxon>
        <taxon>Oscillatoriophycideae</taxon>
        <taxon>Oscillatoriales</taxon>
        <taxon>Laspinemataceae</taxon>
        <taxon>Laspinema</taxon>
        <taxon>Laspinema olomoucense</taxon>
    </lineage>
</organism>
<keyword evidence="2" id="KW-1185">Reference proteome</keyword>
<gene>
    <name evidence="1" type="ORF">NG792_22745</name>
</gene>
<evidence type="ECO:0000313" key="1">
    <source>
        <dbReference type="EMBL" id="MCT7980547.1"/>
    </source>
</evidence>
<name>A0ABT2NCY5_9CYAN</name>
<protein>
    <submittedName>
        <fullName evidence="1">Uncharacterized protein</fullName>
    </submittedName>
</protein>
<evidence type="ECO:0000313" key="2">
    <source>
        <dbReference type="Proteomes" id="UP001525961"/>
    </source>
</evidence>
<proteinExistence type="predicted"/>
<comment type="caution">
    <text evidence="1">The sequence shown here is derived from an EMBL/GenBank/DDBJ whole genome shotgun (WGS) entry which is preliminary data.</text>
</comment>
<dbReference type="EMBL" id="JAMXFA010000039">
    <property type="protein sequence ID" value="MCT7980547.1"/>
    <property type="molecule type" value="Genomic_DNA"/>
</dbReference>